<name>A0ABQ4XQF9_9ASTR</name>
<dbReference type="Proteomes" id="UP001151760">
    <property type="component" value="Unassembled WGS sequence"/>
</dbReference>
<evidence type="ECO:0008006" key="4">
    <source>
        <dbReference type="Google" id="ProtNLM"/>
    </source>
</evidence>
<gene>
    <name evidence="2" type="ORF">Tco_0682173</name>
</gene>
<evidence type="ECO:0000313" key="3">
    <source>
        <dbReference type="Proteomes" id="UP001151760"/>
    </source>
</evidence>
<reference evidence="2" key="1">
    <citation type="journal article" date="2022" name="Int. J. Mol. Sci.">
        <title>Draft Genome of Tanacetum Coccineum: Genomic Comparison of Closely Related Tanacetum-Family Plants.</title>
        <authorList>
            <person name="Yamashiro T."/>
            <person name="Shiraishi A."/>
            <person name="Nakayama K."/>
            <person name="Satake H."/>
        </authorList>
    </citation>
    <scope>NUCLEOTIDE SEQUENCE</scope>
</reference>
<feature type="compositionally biased region" description="Acidic residues" evidence="1">
    <location>
        <begin position="21"/>
        <end position="32"/>
    </location>
</feature>
<keyword evidence="3" id="KW-1185">Reference proteome</keyword>
<protein>
    <recommendedName>
        <fullName evidence="4">Transposase, Ptta/En/Spm, transposase, Tnp1/En/Spm-like protein</fullName>
    </recommendedName>
</protein>
<accession>A0ABQ4XQF9</accession>
<comment type="caution">
    <text evidence="2">The sequence shown here is derived from an EMBL/GenBank/DDBJ whole genome shotgun (WGS) entry which is preliminary data.</text>
</comment>
<evidence type="ECO:0000256" key="1">
    <source>
        <dbReference type="SAM" id="MobiDB-lite"/>
    </source>
</evidence>
<feature type="region of interest" description="Disordered" evidence="1">
    <location>
        <begin position="1"/>
        <end position="32"/>
    </location>
</feature>
<sequence length="168" mass="19291">MVKGKREQSRSLALKAKKESSDEESLTSDSEDEEYAMAVRDFKKFFKRRGSDSGEDEEEKTKDETCLVAQVSNEMINMPQAIVADTSLTKSYIPKVSEIPVIMEYLVKIRKKARILELKKRHLKITVLTSNTPYPSKKIWRICGCTSPKTTKDQGSIHCIQRRPIHRI</sequence>
<proteinExistence type="predicted"/>
<reference evidence="2" key="2">
    <citation type="submission" date="2022-01" db="EMBL/GenBank/DDBJ databases">
        <authorList>
            <person name="Yamashiro T."/>
            <person name="Shiraishi A."/>
            <person name="Satake H."/>
            <person name="Nakayama K."/>
        </authorList>
    </citation>
    <scope>NUCLEOTIDE SEQUENCE</scope>
</reference>
<evidence type="ECO:0000313" key="2">
    <source>
        <dbReference type="EMBL" id="GJS67609.1"/>
    </source>
</evidence>
<dbReference type="EMBL" id="BQNB010009730">
    <property type="protein sequence ID" value="GJS67609.1"/>
    <property type="molecule type" value="Genomic_DNA"/>
</dbReference>
<organism evidence="2 3">
    <name type="scientific">Tanacetum coccineum</name>
    <dbReference type="NCBI Taxonomy" id="301880"/>
    <lineage>
        <taxon>Eukaryota</taxon>
        <taxon>Viridiplantae</taxon>
        <taxon>Streptophyta</taxon>
        <taxon>Embryophyta</taxon>
        <taxon>Tracheophyta</taxon>
        <taxon>Spermatophyta</taxon>
        <taxon>Magnoliopsida</taxon>
        <taxon>eudicotyledons</taxon>
        <taxon>Gunneridae</taxon>
        <taxon>Pentapetalae</taxon>
        <taxon>asterids</taxon>
        <taxon>campanulids</taxon>
        <taxon>Asterales</taxon>
        <taxon>Asteraceae</taxon>
        <taxon>Asteroideae</taxon>
        <taxon>Anthemideae</taxon>
        <taxon>Anthemidinae</taxon>
        <taxon>Tanacetum</taxon>
    </lineage>
</organism>